<dbReference type="AlphaFoldDB" id="A0A564ZNJ9"/>
<protein>
    <submittedName>
        <fullName evidence="1">Uncharacterized protein</fullName>
    </submittedName>
</protein>
<proteinExistence type="predicted"/>
<accession>A0A564ZNJ9</accession>
<dbReference type="EMBL" id="CABIKM010000055">
    <property type="protein sequence ID" value="VUZ86437.1"/>
    <property type="molecule type" value="Genomic_DNA"/>
</dbReference>
<keyword evidence="2" id="KW-1185">Reference proteome</keyword>
<organism evidence="1 2">
    <name type="scientific">Candidatus Methylomirabilis lanthanidiphila</name>
    <dbReference type="NCBI Taxonomy" id="2211376"/>
    <lineage>
        <taxon>Bacteria</taxon>
        <taxon>Candidatus Methylomirabilota</taxon>
        <taxon>Candidatus Methylomirabilia</taxon>
        <taxon>Candidatus Methylomirabilales</taxon>
        <taxon>Candidatus Methylomirabilaceae</taxon>
        <taxon>Candidatus Methylomirabilis</taxon>
    </lineage>
</organism>
<name>A0A564ZNJ9_9BACT</name>
<dbReference type="Proteomes" id="UP000334340">
    <property type="component" value="Unassembled WGS sequence"/>
</dbReference>
<gene>
    <name evidence="1" type="ORF">MELA_02840</name>
</gene>
<evidence type="ECO:0000313" key="2">
    <source>
        <dbReference type="Proteomes" id="UP000334340"/>
    </source>
</evidence>
<reference evidence="1 2" key="1">
    <citation type="submission" date="2019-07" db="EMBL/GenBank/DDBJ databases">
        <authorList>
            <person name="Cremers G."/>
        </authorList>
    </citation>
    <scope>NUCLEOTIDE SEQUENCE [LARGE SCALE GENOMIC DNA]</scope>
</reference>
<evidence type="ECO:0000313" key="1">
    <source>
        <dbReference type="EMBL" id="VUZ86437.1"/>
    </source>
</evidence>
<sequence>MMMHGVKRFGFVLRPLLILAGLLGIGGVSRQAAG</sequence>